<protein>
    <submittedName>
        <fullName evidence="2">Uncharacterized protein</fullName>
    </submittedName>
</protein>
<evidence type="ECO:0000313" key="2">
    <source>
        <dbReference type="EMBL" id="GEL80246.1"/>
    </source>
</evidence>
<evidence type="ECO:0000256" key="1">
    <source>
        <dbReference type="SAM" id="MobiDB-lite"/>
    </source>
</evidence>
<accession>A0ABQ0VCM1</accession>
<dbReference type="EMBL" id="BJWA01000008">
    <property type="protein sequence ID" value="GEL80246.1"/>
    <property type="molecule type" value="Genomic_DNA"/>
</dbReference>
<feature type="region of interest" description="Disordered" evidence="1">
    <location>
        <begin position="1"/>
        <end position="33"/>
    </location>
</feature>
<dbReference type="RefSeq" id="WP_023519127.1">
    <property type="nucleotide sequence ID" value="NZ_JAAMSI010000009.1"/>
</dbReference>
<comment type="caution">
    <text evidence="2">The sequence shown here is derived from an EMBL/GenBank/DDBJ whole genome shotgun (WGS) entry which is preliminary data.</text>
</comment>
<reference evidence="2 3" key="1">
    <citation type="submission" date="2019-07" db="EMBL/GenBank/DDBJ databases">
        <title>Whole genome shotgun sequence of Enterococcus mundtii NBRC 100490.</title>
        <authorList>
            <person name="Hosoyama A."/>
            <person name="Uohara A."/>
            <person name="Ohji S."/>
            <person name="Ichikawa N."/>
        </authorList>
    </citation>
    <scope>NUCLEOTIDE SEQUENCE [LARGE SCALE GENOMIC DNA]</scope>
    <source>
        <strain evidence="2 3">NBRC 100490</strain>
    </source>
</reference>
<name>A0ABQ0VCM1_ENTMU</name>
<proteinExistence type="predicted"/>
<evidence type="ECO:0000313" key="3">
    <source>
        <dbReference type="Proteomes" id="UP000321175"/>
    </source>
</evidence>
<feature type="compositionally biased region" description="Basic and acidic residues" evidence="1">
    <location>
        <begin position="20"/>
        <end position="33"/>
    </location>
</feature>
<sequence length="46" mass="5483">MDTFSIIEEKPQEIGTSESTRTKDTQPRKEANKDFMRELGEIYYLR</sequence>
<organism evidence="2 3">
    <name type="scientific">Enterococcus mundtii</name>
    <dbReference type="NCBI Taxonomy" id="53346"/>
    <lineage>
        <taxon>Bacteria</taxon>
        <taxon>Bacillati</taxon>
        <taxon>Bacillota</taxon>
        <taxon>Bacilli</taxon>
        <taxon>Lactobacillales</taxon>
        <taxon>Enterococcaceae</taxon>
        <taxon>Enterococcus</taxon>
    </lineage>
</organism>
<dbReference type="Proteomes" id="UP000321175">
    <property type="component" value="Unassembled WGS sequence"/>
</dbReference>
<gene>
    <name evidence="2" type="ORF">EMU01_13900</name>
</gene>
<keyword evidence="3" id="KW-1185">Reference proteome</keyword>